<comment type="caution">
    <text evidence="3">The sequence shown here is derived from an EMBL/GenBank/DDBJ whole genome shotgun (WGS) entry which is preliminary data.</text>
</comment>
<gene>
    <name evidence="3" type="ORF">NLI96_g10894</name>
</gene>
<reference evidence="3" key="1">
    <citation type="submission" date="2022-07" db="EMBL/GenBank/DDBJ databases">
        <title>Genome Sequence of Physisporinus lineatus.</title>
        <authorList>
            <person name="Buettner E."/>
        </authorList>
    </citation>
    <scope>NUCLEOTIDE SEQUENCE</scope>
    <source>
        <strain evidence="3">VT162</strain>
    </source>
</reference>
<dbReference type="Pfam" id="PF20153">
    <property type="entry name" value="DUF6535"/>
    <property type="match status" value="1"/>
</dbReference>
<feature type="transmembrane region" description="Helical" evidence="1">
    <location>
        <begin position="226"/>
        <end position="251"/>
    </location>
</feature>
<proteinExistence type="predicted"/>
<evidence type="ECO:0000256" key="1">
    <source>
        <dbReference type="SAM" id="Phobius"/>
    </source>
</evidence>
<dbReference type="EMBL" id="JANAWD010000664">
    <property type="protein sequence ID" value="KAJ3476816.1"/>
    <property type="molecule type" value="Genomic_DNA"/>
</dbReference>
<keyword evidence="1" id="KW-0472">Membrane</keyword>
<keyword evidence="1" id="KW-0812">Transmembrane</keyword>
<evidence type="ECO:0000313" key="4">
    <source>
        <dbReference type="Proteomes" id="UP001212997"/>
    </source>
</evidence>
<sequence length="694" mass="78106">MRTGMRRDNSIPLQLNPSASEEFVPRSTSMSSFVEGSSIPESSSDTCTLNATNDEWAQWRHRFAYYVTGEKSKSESWTKLSNTLRQHDQDKVQDCKEDIDTLLVFAGLYSAILSAFIIEAYHLLKQDPADVSVELLRLISQQLISMTASHNATQTITLPAPTATPSLGSSMMLNALWICSLVFSLVTASLGILVKQWLREYLSMDCIAAKERCRVRLFRRQGLRKYHVFEIASFLPFLLQLSLVFFFLGLIQFVWPLNQLIGCIVATLVSIWVVFFFLTTMIPAFSSSCPYKTPLLRSVLQNVRGLLRPTLRPLYTLFRRYQPKEEDVVRIDPSMDETILLDADMTFRDSDVFETIRGCISDCSQTLKPDDTFRRLVEQRAGHRLVGNDLSSRDLGNLTKSELTGITQTLTQYLRTFLQRCHDLKVCQPWNGPIEDAFTLMETITHHTSSTAFGSLFEAFLLLPNAPASGALFTFRESAVKWMAERRHQLSFPGTLTVGVDLMEQIILGAETILQTQEKGLDAVLVWGVVCDFTRAMSDSEFSKLDPASLHSVASFLTTIVKHKPLSPIVPEFDLAIKLHGILDGTVIIGRKFPGVINDDLLHTLDGLCLELFRACVDAEGYHLTNWDELVQEPSCPNALYSSITFLENPLQDGAQDWRVRWLRASYSERLAVLNRVRCVPSPCVGGIVRKGSV</sequence>
<protein>
    <recommendedName>
        <fullName evidence="2">DUF6535 domain-containing protein</fullName>
    </recommendedName>
</protein>
<evidence type="ECO:0000259" key="2">
    <source>
        <dbReference type="Pfam" id="PF20153"/>
    </source>
</evidence>
<dbReference type="AlphaFoldDB" id="A0AAD5YDW7"/>
<keyword evidence="1" id="KW-1133">Transmembrane helix</keyword>
<accession>A0AAD5YDW7</accession>
<dbReference type="InterPro" id="IPR045338">
    <property type="entry name" value="DUF6535"/>
</dbReference>
<dbReference type="Proteomes" id="UP001212997">
    <property type="component" value="Unassembled WGS sequence"/>
</dbReference>
<evidence type="ECO:0000313" key="3">
    <source>
        <dbReference type="EMBL" id="KAJ3476816.1"/>
    </source>
</evidence>
<feature type="transmembrane region" description="Helical" evidence="1">
    <location>
        <begin position="101"/>
        <end position="124"/>
    </location>
</feature>
<feature type="transmembrane region" description="Helical" evidence="1">
    <location>
        <begin position="257"/>
        <end position="278"/>
    </location>
</feature>
<keyword evidence="4" id="KW-1185">Reference proteome</keyword>
<feature type="domain" description="DUF6535" evidence="2">
    <location>
        <begin position="77"/>
        <end position="256"/>
    </location>
</feature>
<organism evidence="3 4">
    <name type="scientific">Meripilus lineatus</name>
    <dbReference type="NCBI Taxonomy" id="2056292"/>
    <lineage>
        <taxon>Eukaryota</taxon>
        <taxon>Fungi</taxon>
        <taxon>Dikarya</taxon>
        <taxon>Basidiomycota</taxon>
        <taxon>Agaricomycotina</taxon>
        <taxon>Agaricomycetes</taxon>
        <taxon>Polyporales</taxon>
        <taxon>Meripilaceae</taxon>
        <taxon>Meripilus</taxon>
    </lineage>
</organism>
<feature type="transmembrane region" description="Helical" evidence="1">
    <location>
        <begin position="175"/>
        <end position="194"/>
    </location>
</feature>
<name>A0AAD5YDW7_9APHY</name>